<protein>
    <submittedName>
        <fullName evidence="1">Uncharacterized protein</fullName>
    </submittedName>
</protein>
<sequence length="63" mass="7016">MRGVFQSSFSVSSKVHDTSTFCFCRSILANSVLGLCYKTINTISTIVKHSAITTIIYFENLSF</sequence>
<dbReference type="EMBL" id="BK016088">
    <property type="protein sequence ID" value="DAF93886.1"/>
    <property type="molecule type" value="Genomic_DNA"/>
</dbReference>
<accession>A0A8S5UHN5</accession>
<organism evidence="1">
    <name type="scientific">Siphoviridae sp. ctZd434</name>
    <dbReference type="NCBI Taxonomy" id="2825559"/>
    <lineage>
        <taxon>Viruses</taxon>
        <taxon>Duplodnaviria</taxon>
        <taxon>Heunggongvirae</taxon>
        <taxon>Uroviricota</taxon>
        <taxon>Caudoviricetes</taxon>
    </lineage>
</organism>
<name>A0A8S5UHN5_9CAUD</name>
<reference evidence="1" key="1">
    <citation type="journal article" date="2021" name="Proc. Natl. Acad. Sci. U.S.A.">
        <title>A Catalog of Tens of Thousands of Viruses from Human Metagenomes Reveals Hidden Associations with Chronic Diseases.</title>
        <authorList>
            <person name="Tisza M.J."/>
            <person name="Buck C.B."/>
        </authorList>
    </citation>
    <scope>NUCLEOTIDE SEQUENCE</scope>
    <source>
        <strain evidence="1">CtZd434</strain>
    </source>
</reference>
<proteinExistence type="predicted"/>
<evidence type="ECO:0000313" key="1">
    <source>
        <dbReference type="EMBL" id="DAF93886.1"/>
    </source>
</evidence>